<dbReference type="EMBL" id="UINC01076242">
    <property type="protein sequence ID" value="SVC15225.1"/>
    <property type="molecule type" value="Genomic_DNA"/>
</dbReference>
<gene>
    <name evidence="1" type="ORF">METZ01_LOCUS268079</name>
</gene>
<organism evidence="1">
    <name type="scientific">marine metagenome</name>
    <dbReference type="NCBI Taxonomy" id="408172"/>
    <lineage>
        <taxon>unclassified sequences</taxon>
        <taxon>metagenomes</taxon>
        <taxon>ecological metagenomes</taxon>
    </lineage>
</organism>
<name>A0A382JU89_9ZZZZ</name>
<reference evidence="1" key="1">
    <citation type="submission" date="2018-05" db="EMBL/GenBank/DDBJ databases">
        <authorList>
            <person name="Lanie J.A."/>
            <person name="Ng W.-L."/>
            <person name="Kazmierczak K.M."/>
            <person name="Andrzejewski T.M."/>
            <person name="Davidsen T.M."/>
            <person name="Wayne K.J."/>
            <person name="Tettelin H."/>
            <person name="Glass J.I."/>
            <person name="Rusch D."/>
            <person name="Podicherti R."/>
            <person name="Tsui H.-C.T."/>
            <person name="Winkler M.E."/>
        </authorList>
    </citation>
    <scope>NUCLEOTIDE SEQUENCE</scope>
</reference>
<evidence type="ECO:0000313" key="1">
    <source>
        <dbReference type="EMBL" id="SVC15225.1"/>
    </source>
</evidence>
<accession>A0A382JU89</accession>
<dbReference type="AlphaFoldDB" id="A0A382JU89"/>
<sequence>MKFLLIAAALNLQVVYTDLNTCNQASEAIQKAGHEAICIPKGEDYRFIEKASQVDIMFDKFMTLVKELNKLESETQTEN</sequence>
<proteinExistence type="predicted"/>
<protein>
    <submittedName>
        <fullName evidence="1">Uncharacterized protein</fullName>
    </submittedName>
</protein>